<dbReference type="Pfam" id="PF08282">
    <property type="entry name" value="Hydrolase_3"/>
    <property type="match status" value="1"/>
</dbReference>
<dbReference type="KEGG" id="msyr:CXP39_03425"/>
<proteinExistence type="predicted"/>
<dbReference type="GO" id="GO:0000287">
    <property type="term" value="F:magnesium ion binding"/>
    <property type="evidence" value="ECO:0007669"/>
    <property type="project" value="TreeGrafter"/>
</dbReference>
<dbReference type="NCBIfam" id="TIGR00099">
    <property type="entry name" value="Cof-subfamily"/>
    <property type="match status" value="1"/>
</dbReference>
<dbReference type="SUPFAM" id="SSF56784">
    <property type="entry name" value="HAD-like"/>
    <property type="match status" value="1"/>
</dbReference>
<dbReference type="RefSeq" id="WP_027048206.1">
    <property type="nucleotide sequence ID" value="NZ_CP025257.1"/>
</dbReference>
<dbReference type="SFLD" id="SFLDS00003">
    <property type="entry name" value="Haloacid_Dehalogenase"/>
    <property type="match status" value="1"/>
</dbReference>
<dbReference type="Proteomes" id="UP000233419">
    <property type="component" value="Chromosome"/>
</dbReference>
<dbReference type="InterPro" id="IPR023214">
    <property type="entry name" value="HAD_sf"/>
</dbReference>
<dbReference type="PANTHER" id="PTHR10000:SF8">
    <property type="entry name" value="HAD SUPERFAMILY HYDROLASE-LIKE, TYPE 3"/>
    <property type="match status" value="1"/>
</dbReference>
<dbReference type="SFLD" id="SFLDG01140">
    <property type="entry name" value="C2.B:_Phosphomannomutase_and_P"/>
    <property type="match status" value="1"/>
</dbReference>
<dbReference type="OrthoDB" id="388395at2"/>
<dbReference type="PANTHER" id="PTHR10000">
    <property type="entry name" value="PHOSPHOSERINE PHOSPHATASE"/>
    <property type="match status" value="1"/>
</dbReference>
<reference evidence="1 2" key="1">
    <citation type="submission" date="2017-12" db="EMBL/GenBank/DDBJ databases">
        <title>Mesoplasma syrphidae YJS, Complete Genome.</title>
        <authorList>
            <person name="Knight T.F."/>
            <person name="Citino T."/>
            <person name="Rubinstein R."/>
            <person name="Neuschaefer Z."/>
        </authorList>
    </citation>
    <scope>NUCLEOTIDE SEQUENCE [LARGE SCALE GENOMIC DNA]</scope>
    <source>
        <strain evidence="1 2">YJS</strain>
    </source>
</reference>
<dbReference type="InterPro" id="IPR000150">
    <property type="entry name" value="Cof"/>
</dbReference>
<dbReference type="InterPro" id="IPR006379">
    <property type="entry name" value="HAD-SF_hydro_IIB"/>
</dbReference>
<dbReference type="Gene3D" id="3.30.1240.10">
    <property type="match status" value="1"/>
</dbReference>
<dbReference type="Gene3D" id="3.40.50.1000">
    <property type="entry name" value="HAD superfamily/HAD-like"/>
    <property type="match status" value="1"/>
</dbReference>
<sequence>MSKLANIKLIVTDLDGTVLEHGQLANDVDQEVLLNAAKQNIGVTIATGQSWHSAKPRADFFDIEDHLDLVIVANGAMISKASKYEPLYYSAIDADIVKKVFEKMIEMNVCVLGFYLKNQHVYWNGIPLRAQSLIERNWIDKFVVEDLSDEKDFEYTDVIQLMIFVPEEQEIEFDYWLKSEQLFNYINSMKSNIESMPIYEFININASKGNAIKKLAKMININLNEIIIFGDNMNDISMFTEIPNSVAMGNAVEPIKEIAKYITDTNKNGGVGKFITQHILKEEK</sequence>
<accession>A0A2K9C6A2</accession>
<evidence type="ECO:0000313" key="1">
    <source>
        <dbReference type="EMBL" id="AUF83817.1"/>
    </source>
</evidence>
<dbReference type="GO" id="GO:0005829">
    <property type="term" value="C:cytosol"/>
    <property type="evidence" value="ECO:0007669"/>
    <property type="project" value="TreeGrafter"/>
</dbReference>
<name>A0A2K9C6A2_9MOLU</name>
<dbReference type="NCBIfam" id="TIGR01484">
    <property type="entry name" value="HAD-SF-IIB"/>
    <property type="match status" value="1"/>
</dbReference>
<dbReference type="GO" id="GO:0016791">
    <property type="term" value="F:phosphatase activity"/>
    <property type="evidence" value="ECO:0007669"/>
    <property type="project" value="TreeGrafter"/>
</dbReference>
<protein>
    <submittedName>
        <fullName evidence="1">Cof-type HAD-IIB family hydrolase</fullName>
    </submittedName>
</protein>
<evidence type="ECO:0000313" key="2">
    <source>
        <dbReference type="Proteomes" id="UP000233419"/>
    </source>
</evidence>
<dbReference type="AlphaFoldDB" id="A0A2K9C6A2"/>
<dbReference type="EMBL" id="CP025257">
    <property type="protein sequence ID" value="AUF83817.1"/>
    <property type="molecule type" value="Genomic_DNA"/>
</dbReference>
<dbReference type="InterPro" id="IPR036412">
    <property type="entry name" value="HAD-like_sf"/>
</dbReference>
<gene>
    <name evidence="1" type="ORF">CXP39_03425</name>
</gene>
<organism evidence="1 2">
    <name type="scientific">Mesoplasma syrphidae</name>
    <dbReference type="NCBI Taxonomy" id="225999"/>
    <lineage>
        <taxon>Bacteria</taxon>
        <taxon>Bacillati</taxon>
        <taxon>Mycoplasmatota</taxon>
        <taxon>Mollicutes</taxon>
        <taxon>Entomoplasmatales</taxon>
        <taxon>Entomoplasmataceae</taxon>
        <taxon>Mesoplasma</taxon>
    </lineage>
</organism>
<keyword evidence="1" id="KW-0378">Hydrolase</keyword>
<keyword evidence="2" id="KW-1185">Reference proteome</keyword>